<dbReference type="AlphaFoldDB" id="A0A2R4N3E6"/>
<protein>
    <submittedName>
        <fullName evidence="2">Transposase</fullName>
    </submittedName>
</protein>
<name>A0A2R4N3E6_CARTR</name>
<dbReference type="GO" id="GO:0004803">
    <property type="term" value="F:transposase activity"/>
    <property type="evidence" value="ECO:0007669"/>
    <property type="project" value="InterPro"/>
</dbReference>
<accession>A0A2R4N3E6</accession>
<feature type="domain" description="Transposase IS801/IS1294" evidence="1">
    <location>
        <begin position="47"/>
        <end position="185"/>
    </location>
</feature>
<dbReference type="PANTHER" id="PTHR37023:SF1">
    <property type="entry name" value="ISSOD25 TRANSPOSASE TNPA_ISSOD25"/>
    <property type="match status" value="1"/>
</dbReference>
<evidence type="ECO:0000259" key="1">
    <source>
        <dbReference type="Pfam" id="PF04986"/>
    </source>
</evidence>
<gene>
    <name evidence="2" type="ORF">CFE_2368</name>
</gene>
<proteinExistence type="predicted"/>
<dbReference type="KEGG" id="cthm:CFE_2368"/>
<dbReference type="Pfam" id="PF04986">
    <property type="entry name" value="Y2_Tnp"/>
    <property type="match status" value="1"/>
</dbReference>
<organism evidence="2 3">
    <name type="scientific">Carboxydocella thermautotrophica</name>
    <dbReference type="NCBI Taxonomy" id="178899"/>
    <lineage>
        <taxon>Bacteria</taxon>
        <taxon>Bacillati</taxon>
        <taxon>Bacillota</taxon>
        <taxon>Clostridia</taxon>
        <taxon>Eubacteriales</taxon>
        <taxon>Clostridiales Family XVI. Incertae Sedis</taxon>
        <taxon>Carboxydocella</taxon>
    </lineage>
</organism>
<sequence>MVFTVPEELRVMFYRNRDWLKDLSDKAAEVIQYWYREKGRKRGYEVGAIAVIHTFGRDLKFNPHVHVLVTEGAIDKNKIWKGVGFIPYEYLRKAWQKVLLDWLKQKYPESTRIKEQINRLYKQYQKGFYVYAERRMKSAKGAAKYIGRYLARPAIAEYRILEYDGERVRFWYEDHETHERKEEEL</sequence>
<evidence type="ECO:0000313" key="2">
    <source>
        <dbReference type="EMBL" id="AVX21511.1"/>
    </source>
</evidence>
<dbReference type="GO" id="GO:0006313">
    <property type="term" value="P:DNA transposition"/>
    <property type="evidence" value="ECO:0007669"/>
    <property type="project" value="InterPro"/>
</dbReference>
<dbReference type="PANTHER" id="PTHR37023">
    <property type="entry name" value="TRANSPOSASE"/>
    <property type="match status" value="1"/>
</dbReference>
<dbReference type="EMBL" id="CP028491">
    <property type="protein sequence ID" value="AVX21511.1"/>
    <property type="molecule type" value="Genomic_DNA"/>
</dbReference>
<keyword evidence="3" id="KW-1185">Reference proteome</keyword>
<reference evidence="2 3" key="1">
    <citation type="submission" date="2018-04" db="EMBL/GenBank/DDBJ databases">
        <title>Genomic insights into metabolic versatility of Carboxydocella thermautotrophica capable of coupling hydrogenogenic CO oxidation with the reduction of Fe(III) minerals in Kamchatka hot springs.</title>
        <authorList>
            <person name="Toshchakov S.V."/>
            <person name="Tepliuk A.V."/>
            <person name="Gavrilov S.N."/>
            <person name="Kublanov I.V."/>
            <person name="Lebedinsky A.V."/>
            <person name="Bonch-Osmolovskaya E.A."/>
            <person name="Rusakov V.S."/>
            <person name="Chistyakova N.I."/>
            <person name="Korzhenkov A."/>
            <person name="Zavarsina D.G."/>
            <person name="Sokolova T.G."/>
        </authorList>
    </citation>
    <scope>NUCLEOTIDE SEQUENCE [LARGE SCALE GENOMIC DNA]</scope>
    <source>
        <strain evidence="2 3">019</strain>
    </source>
</reference>
<dbReference type="GO" id="GO:0003677">
    <property type="term" value="F:DNA binding"/>
    <property type="evidence" value="ECO:0007669"/>
    <property type="project" value="InterPro"/>
</dbReference>
<dbReference type="InterPro" id="IPR007069">
    <property type="entry name" value="Transposase_32"/>
</dbReference>
<evidence type="ECO:0000313" key="3">
    <source>
        <dbReference type="Proteomes" id="UP000241323"/>
    </source>
</evidence>
<dbReference type="Proteomes" id="UP000241323">
    <property type="component" value="Chromosome"/>
</dbReference>